<protein>
    <submittedName>
        <fullName evidence="1">Uncharacterized protein</fullName>
    </submittedName>
</protein>
<evidence type="ECO:0000313" key="3">
    <source>
        <dbReference type="Proteomes" id="UP000258613"/>
    </source>
</evidence>
<dbReference type="SUPFAM" id="SSF55961">
    <property type="entry name" value="Bet v1-like"/>
    <property type="match status" value="1"/>
</dbReference>
<dbReference type="KEGG" id="nan:AArc1_1221"/>
<sequence>MLSLEPLEDGRRTRLLHRETFRGALVPVLFDHTRVERSFEAMNDAIKDRAERRATVSSRP</sequence>
<reference evidence="1" key="3">
    <citation type="journal article" date="2019" name="Int. J. Syst. Evol. Microbiol.">
        <title>Natronolimnobius sulfurireducens sp. nov. and Halalkaliarchaeum desulfuricum gen. nov., sp. nov., the first sulfur-respiring alkaliphilic haloarchaea from hypersaline alkaline lakes.</title>
        <authorList>
            <person name="Sorokin D.Y."/>
            <person name="Yakimov M."/>
            <person name="Messina E."/>
            <person name="Merkel A.Y."/>
            <person name="Bale N.J."/>
            <person name="Sinninghe Damste J.S."/>
        </authorList>
    </citation>
    <scope>NUCLEOTIDE SEQUENCE</scope>
    <source>
        <strain evidence="2">AArc-Mg</strain>
        <strain evidence="1">AArc1</strain>
    </source>
</reference>
<evidence type="ECO:0000313" key="2">
    <source>
        <dbReference type="EMBL" id="AXR82497.1"/>
    </source>
</evidence>
<reference evidence="3" key="2">
    <citation type="submission" date="2018-02" db="EMBL/GenBank/DDBJ databases">
        <title>Phenotypic and genomic properties of facultatively anaerobic sulfur-reducing natronoarchaea from hypersaline soda lakes.</title>
        <authorList>
            <person name="Sorokin D.Y."/>
            <person name="Kublanov I.V."/>
            <person name="Roman P."/>
            <person name="Sinninghe Damste J.S."/>
            <person name="Golyshin P.N."/>
            <person name="Rojo D."/>
            <person name="Ciordia S."/>
            <person name="Mena M.D.C."/>
            <person name="Ferrer M."/>
            <person name="Messina E."/>
            <person name="Smedile F."/>
            <person name="La Spada G."/>
            <person name="La Cono V."/>
            <person name="Yakimov M.M."/>
        </authorList>
    </citation>
    <scope>NUCLEOTIDE SEQUENCE [LARGE SCALE GENOMIC DNA]</scope>
    <source>
        <strain evidence="3">AArc-Mg</strain>
    </source>
</reference>
<dbReference type="Proteomes" id="UP000258613">
    <property type="component" value="Chromosome"/>
</dbReference>
<organism evidence="1 4">
    <name type="scientific">Natrarchaeobaculum sulfurireducens</name>
    <dbReference type="NCBI Taxonomy" id="2044521"/>
    <lineage>
        <taxon>Archaea</taxon>
        <taxon>Methanobacteriati</taxon>
        <taxon>Methanobacteriota</taxon>
        <taxon>Stenosarchaea group</taxon>
        <taxon>Halobacteria</taxon>
        <taxon>Halobacteriales</taxon>
        <taxon>Natrialbaceae</taxon>
        <taxon>Natrarchaeobaculum</taxon>
    </lineage>
</organism>
<dbReference type="Proteomes" id="UP000258707">
    <property type="component" value="Chromosome"/>
</dbReference>
<dbReference type="EMBL" id="CP024047">
    <property type="protein sequence ID" value="AXR77561.1"/>
    <property type="molecule type" value="Genomic_DNA"/>
</dbReference>
<evidence type="ECO:0000313" key="4">
    <source>
        <dbReference type="Proteomes" id="UP000258707"/>
    </source>
</evidence>
<reference evidence="4" key="1">
    <citation type="submission" date="2017-10" db="EMBL/GenBank/DDBJ databases">
        <title>Phenotypic and genomic properties of facultatively anaerobic sulfur-reducing natronoarchaea from hypersaline soda lakes.</title>
        <authorList>
            <person name="Sorokin D.Y."/>
            <person name="Kublanov I.V."/>
            <person name="Roman P."/>
            <person name="Sinninghe Damste J.S."/>
            <person name="Golyshin P.N."/>
            <person name="Rojo D."/>
            <person name="Ciordia S."/>
            <person name="Mena Md.C."/>
            <person name="Ferrer M."/>
            <person name="Messina E."/>
            <person name="Smedile F."/>
            <person name="La Spada G."/>
            <person name="La Cono V."/>
            <person name="Yakimov M.M."/>
        </authorList>
    </citation>
    <scope>NUCLEOTIDE SEQUENCE [LARGE SCALE GENOMIC DNA]</scope>
    <source>
        <strain evidence="4">AArc1</strain>
    </source>
</reference>
<name>A0A346PDG6_9EURY</name>
<dbReference type="EMBL" id="CP027033">
    <property type="protein sequence ID" value="AXR82497.1"/>
    <property type="molecule type" value="Genomic_DNA"/>
</dbReference>
<dbReference type="GeneID" id="37643000"/>
<accession>A0A346PDG6</accession>
<dbReference type="RefSeq" id="WP_394341220.1">
    <property type="nucleotide sequence ID" value="NZ_CP024047.1"/>
</dbReference>
<accession>A0A346PSK2</accession>
<evidence type="ECO:0000313" key="1">
    <source>
        <dbReference type="EMBL" id="AXR77561.1"/>
    </source>
</evidence>
<dbReference type="AlphaFoldDB" id="A0A346PDG6"/>
<proteinExistence type="predicted"/>
<dbReference type="KEGG" id="nag:AArcMg_2506"/>
<keyword evidence="3" id="KW-1185">Reference proteome</keyword>
<gene>
    <name evidence="1" type="ORF">AArc1_1221</name>
    <name evidence="2" type="ORF">AArcMg_2506</name>
</gene>